<evidence type="ECO:0000313" key="4">
    <source>
        <dbReference type="Proteomes" id="UP000003635"/>
    </source>
</evidence>
<protein>
    <submittedName>
        <fullName evidence="3">Oxidoreductase, FAD-binding</fullName>
    </submittedName>
</protein>
<accession>Q2CI14</accession>
<keyword evidence="4" id="KW-1185">Reference proteome</keyword>
<dbReference type="Gene3D" id="3.30.9.10">
    <property type="entry name" value="D-Amino Acid Oxidase, subunit A, domain 2"/>
    <property type="match status" value="1"/>
</dbReference>
<comment type="caution">
    <text evidence="3">The sequence shown here is derived from an EMBL/GenBank/DDBJ whole genome shotgun (WGS) entry which is preliminary data.</text>
</comment>
<dbReference type="PANTHER" id="PTHR13847:SF289">
    <property type="entry name" value="GLYCINE OXIDASE"/>
    <property type="match status" value="1"/>
</dbReference>
<dbReference type="Proteomes" id="UP000003635">
    <property type="component" value="Unassembled WGS sequence"/>
</dbReference>
<dbReference type="HOGENOM" id="CLU_007884_9_0_5"/>
<dbReference type="STRING" id="314256.OG2516_08202"/>
<proteinExistence type="predicted"/>
<dbReference type="EMBL" id="AAOT01000004">
    <property type="protein sequence ID" value="EAR52444.1"/>
    <property type="molecule type" value="Genomic_DNA"/>
</dbReference>
<dbReference type="InterPro" id="IPR036188">
    <property type="entry name" value="FAD/NAD-bd_sf"/>
</dbReference>
<dbReference type="GO" id="GO:0016491">
    <property type="term" value="F:oxidoreductase activity"/>
    <property type="evidence" value="ECO:0007669"/>
    <property type="project" value="UniProtKB-KW"/>
</dbReference>
<sequence>MHIAIIGAGVIGITTALALAGRGHRVTVLDREGIAAGASQGNAGGFAFSEVIPLATPRIMTQAPKWLADPDGPLSIPPGYLLPIAPWLVRFWRASRPDRYRAAVTAQAALMALSRRELEALVAAQGLEGLLRRQGQLSVYRSEAAFDAAGPAREEARAAGVTLDVLRGAGALAEVQPGLAPDFVHGTFTPDWINVVDPKAWVEALAERLRARGGAIREAEAKAVRCEGEGVVVETRAGPVAADRAVVACGAWSLPVIEGLGLRPPLETERGYNTTLPSGAFDLRTQVTFAEHGFVASRIGEGVRIGGAVELGGLTRPPRMARAEAMLRKARRFLPGCAPRADGSGWASARRCRTRCP</sequence>
<gene>
    <name evidence="3" type="ORF">OG2516_08202</name>
</gene>
<dbReference type="RefSeq" id="WP_007255165.1">
    <property type="nucleotide sequence ID" value="NZ_CH724107.1"/>
</dbReference>
<dbReference type="PANTHER" id="PTHR13847">
    <property type="entry name" value="SARCOSINE DEHYDROGENASE-RELATED"/>
    <property type="match status" value="1"/>
</dbReference>
<dbReference type="GO" id="GO:0005737">
    <property type="term" value="C:cytoplasm"/>
    <property type="evidence" value="ECO:0007669"/>
    <property type="project" value="TreeGrafter"/>
</dbReference>
<dbReference type="SUPFAM" id="SSF51905">
    <property type="entry name" value="FAD/NAD(P)-binding domain"/>
    <property type="match status" value="1"/>
</dbReference>
<evidence type="ECO:0000256" key="1">
    <source>
        <dbReference type="ARBA" id="ARBA00023002"/>
    </source>
</evidence>
<keyword evidence="1" id="KW-0560">Oxidoreductase</keyword>
<feature type="domain" description="FAD dependent oxidoreductase" evidence="2">
    <location>
        <begin position="3"/>
        <end position="351"/>
    </location>
</feature>
<dbReference type="InterPro" id="IPR006076">
    <property type="entry name" value="FAD-dep_OxRdtase"/>
</dbReference>
<dbReference type="eggNOG" id="COG0665">
    <property type="taxonomic scope" value="Bacteria"/>
</dbReference>
<dbReference type="Pfam" id="PF01266">
    <property type="entry name" value="DAO"/>
    <property type="match status" value="1"/>
</dbReference>
<organism evidence="3 4">
    <name type="scientific">Oceanicola granulosus (strain ATCC BAA-861 / DSM 15982 / KCTC 12143 / HTCC2516)</name>
    <dbReference type="NCBI Taxonomy" id="314256"/>
    <lineage>
        <taxon>Bacteria</taxon>
        <taxon>Pseudomonadati</taxon>
        <taxon>Pseudomonadota</taxon>
        <taxon>Alphaproteobacteria</taxon>
        <taxon>Rhodobacterales</taxon>
        <taxon>Roseobacteraceae</taxon>
        <taxon>Oceanicola</taxon>
    </lineage>
</organism>
<name>Q2CI14_OCEGH</name>
<reference evidence="3 4" key="1">
    <citation type="journal article" date="2010" name="J. Bacteriol.">
        <title>Genome sequences of Oceanicola granulosus HTCC2516(T) and Oceanicola batsensis HTCC2597(TDelta).</title>
        <authorList>
            <person name="Thrash J.C."/>
            <person name="Cho J.C."/>
            <person name="Vergin K.L."/>
            <person name="Giovannoni S.J."/>
        </authorList>
    </citation>
    <scope>NUCLEOTIDE SEQUENCE [LARGE SCALE GENOMIC DNA]</scope>
    <source>
        <strain evidence="4">ATCC BAA-861 / DSM 15982 / KCTC 12143 / HTCC2516</strain>
    </source>
</reference>
<dbReference type="AlphaFoldDB" id="Q2CI14"/>
<evidence type="ECO:0000313" key="3">
    <source>
        <dbReference type="EMBL" id="EAR52444.1"/>
    </source>
</evidence>
<evidence type="ECO:0000259" key="2">
    <source>
        <dbReference type="Pfam" id="PF01266"/>
    </source>
</evidence>
<dbReference type="Gene3D" id="3.50.50.60">
    <property type="entry name" value="FAD/NAD(P)-binding domain"/>
    <property type="match status" value="2"/>
</dbReference>